<evidence type="ECO:0000313" key="2">
    <source>
        <dbReference type="EMBL" id="REJ56706.1"/>
    </source>
</evidence>
<dbReference type="InterPro" id="IPR021315">
    <property type="entry name" value="Gap/Sap"/>
</dbReference>
<reference evidence="2 3" key="1">
    <citation type="submission" date="2017-08" db="EMBL/GenBank/DDBJ databases">
        <title>Functional genomic and metabolic studies of the symbiotic interactions of six Microcystis-dominated communities.</title>
        <authorList>
            <person name="Li Q."/>
            <person name="Lin F."/>
        </authorList>
    </citation>
    <scope>NUCLEOTIDE SEQUENCE [LARGE SCALE GENOMIC DNA]</scope>
    <source>
        <strain evidence="2">DA14</strain>
    </source>
</reference>
<organism evidence="2 3">
    <name type="scientific">Microcystis aeruginosa DA14</name>
    <dbReference type="NCBI Taxonomy" id="1987506"/>
    <lineage>
        <taxon>Bacteria</taxon>
        <taxon>Bacillati</taxon>
        <taxon>Cyanobacteriota</taxon>
        <taxon>Cyanophyceae</taxon>
        <taxon>Oscillatoriophycideae</taxon>
        <taxon>Chroococcales</taxon>
        <taxon>Microcystaceae</taxon>
        <taxon>Microcystis</taxon>
    </lineage>
</organism>
<keyword evidence="1" id="KW-1133">Transmembrane helix</keyword>
<dbReference type="AlphaFoldDB" id="A0A3E0MAQ7"/>
<sequence length="221" mass="25091">MVMITLTIISLALIDSINPPEIAIAIAILLYKGIGEVWGFIHGIFLTIFAQLLFLYFGLGKLLDLISKNNLFNPSWTLILLGIGITTYGCYLWQHRYQIPKIKKSSSLSVFNYTSYLKFFCLGSATILAESPGAFLLIFAVIEVKKIPVNLMFVLFYLMLYALIYTLPIIALNFAAIWQERRLKIWLSRRKNWIYIRLNILLSLSLLALGVFCLALGLGQL</sequence>
<keyword evidence="1" id="KW-0812">Transmembrane</keyword>
<dbReference type="EMBL" id="QQWE01000004">
    <property type="protein sequence ID" value="REJ56706.1"/>
    <property type="molecule type" value="Genomic_DNA"/>
</dbReference>
<feature type="transmembrane region" description="Helical" evidence="1">
    <location>
        <begin position="37"/>
        <end position="56"/>
    </location>
</feature>
<evidence type="ECO:0008006" key="4">
    <source>
        <dbReference type="Google" id="ProtNLM"/>
    </source>
</evidence>
<dbReference type="Pfam" id="PF11139">
    <property type="entry name" value="SfLAP"/>
    <property type="match status" value="1"/>
</dbReference>
<accession>A0A3E0MAQ7</accession>
<gene>
    <name evidence="2" type="ORF">DWQ56_13600</name>
</gene>
<feature type="transmembrane region" description="Helical" evidence="1">
    <location>
        <begin position="198"/>
        <end position="218"/>
    </location>
</feature>
<evidence type="ECO:0000256" key="1">
    <source>
        <dbReference type="SAM" id="Phobius"/>
    </source>
</evidence>
<protein>
    <recommendedName>
        <fullName evidence="4">GAP family protein</fullName>
    </recommendedName>
</protein>
<keyword evidence="1" id="KW-0472">Membrane</keyword>
<feature type="transmembrane region" description="Helical" evidence="1">
    <location>
        <begin position="115"/>
        <end position="142"/>
    </location>
</feature>
<dbReference type="Proteomes" id="UP000256301">
    <property type="component" value="Unassembled WGS sequence"/>
</dbReference>
<proteinExistence type="predicted"/>
<comment type="caution">
    <text evidence="2">The sequence shown here is derived from an EMBL/GenBank/DDBJ whole genome shotgun (WGS) entry which is preliminary data.</text>
</comment>
<feature type="transmembrane region" description="Helical" evidence="1">
    <location>
        <begin position="154"/>
        <end position="178"/>
    </location>
</feature>
<feature type="transmembrane region" description="Helical" evidence="1">
    <location>
        <begin position="76"/>
        <end position="94"/>
    </location>
</feature>
<evidence type="ECO:0000313" key="3">
    <source>
        <dbReference type="Proteomes" id="UP000256301"/>
    </source>
</evidence>
<name>A0A3E0MAQ7_MICAE</name>